<dbReference type="OrthoDB" id="2156961at2"/>
<gene>
    <name evidence="1" type="ORF">SAMN02745170_02057</name>
</gene>
<protein>
    <submittedName>
        <fullName evidence="1">Uncharacterized protein</fullName>
    </submittedName>
</protein>
<proteinExistence type="predicted"/>
<dbReference type="EMBL" id="FQZD01000014">
    <property type="protein sequence ID" value="SHJ24169.1"/>
    <property type="molecule type" value="Genomic_DNA"/>
</dbReference>
<evidence type="ECO:0000313" key="1">
    <source>
        <dbReference type="EMBL" id="SHJ24169.1"/>
    </source>
</evidence>
<organism evidence="1 2">
    <name type="scientific">Propionispora hippei DSM 15287</name>
    <dbReference type="NCBI Taxonomy" id="1123003"/>
    <lineage>
        <taxon>Bacteria</taxon>
        <taxon>Bacillati</taxon>
        <taxon>Bacillota</taxon>
        <taxon>Negativicutes</taxon>
        <taxon>Selenomonadales</taxon>
        <taxon>Sporomusaceae</taxon>
        <taxon>Propionispora</taxon>
    </lineage>
</organism>
<accession>A0A1M6HPQ6</accession>
<sequence>MAINTNRNIYAVYKGDQYIMDGTIPEIARARDIKEKSVKFFLTPAYRRRKKIQDQNRKHPSEGYITLTMIEKVQ</sequence>
<dbReference type="AlphaFoldDB" id="A0A1M6HPQ6"/>
<dbReference type="RefSeq" id="WP_149734811.1">
    <property type="nucleotide sequence ID" value="NZ_FQZD01000014.1"/>
</dbReference>
<evidence type="ECO:0000313" key="2">
    <source>
        <dbReference type="Proteomes" id="UP000322917"/>
    </source>
</evidence>
<reference evidence="1 2" key="1">
    <citation type="submission" date="2016-11" db="EMBL/GenBank/DDBJ databases">
        <authorList>
            <person name="Varghese N."/>
            <person name="Submissions S."/>
        </authorList>
    </citation>
    <scope>NUCLEOTIDE SEQUENCE [LARGE SCALE GENOMIC DNA]</scope>
    <source>
        <strain evidence="1 2">DSM 15287</strain>
    </source>
</reference>
<keyword evidence="2" id="KW-1185">Reference proteome</keyword>
<name>A0A1M6HPQ6_9FIRM</name>
<dbReference type="Proteomes" id="UP000322917">
    <property type="component" value="Unassembled WGS sequence"/>
</dbReference>